<dbReference type="GO" id="GO:0008081">
    <property type="term" value="F:phosphoric diester hydrolase activity"/>
    <property type="evidence" value="ECO:0007669"/>
    <property type="project" value="InterPro"/>
</dbReference>
<gene>
    <name evidence="4" type="ORF">EXD82_09070</name>
</gene>
<feature type="domain" description="Copper amine oxidase-like N-terminal" evidence="3">
    <location>
        <begin position="51"/>
        <end position="156"/>
    </location>
</feature>
<protein>
    <submittedName>
        <fullName evidence="4">Copper amine oxidase</fullName>
    </submittedName>
</protein>
<dbReference type="InterPro" id="IPR017946">
    <property type="entry name" value="PLC-like_Pdiesterase_TIM-brl"/>
</dbReference>
<reference evidence="4 5" key="1">
    <citation type="submission" date="2019-02" db="EMBL/GenBank/DDBJ databases">
        <title>Peptostreptococcaceae bacterium ZHW00191 nov., a new bacterium isolated from the human gut.</title>
        <authorList>
            <person name="Zhou H.-W."/>
            <person name="Chen X.-J."/>
        </authorList>
    </citation>
    <scope>NUCLEOTIDE SEQUENCE [LARGE SCALE GENOMIC DNA]</scope>
    <source>
        <strain evidence="4 5">ZHW00191</strain>
    </source>
</reference>
<evidence type="ECO:0000259" key="2">
    <source>
        <dbReference type="Pfam" id="PF03009"/>
    </source>
</evidence>
<sequence length="429" mass="50324">MFLKMKAVNKIIVLFLIFIIMSGIYMGAIYYKDSKRIREYKNTEISETVYINNKKFVPSEPYKERNEIIFVALDDVIKALGEKVDYEEKSFGKIIFNYQDKVYEMKKGSNIVIEKNSEKEIKMDGRVEMINGHIYIPVEFVLEDMPLNVMKASENRLFIDSFKSNFDYSWTKDNKYIAHAMGGIDQKTYTNSLEAFERNYKNGYRVFEADIAMTLDNEPVLLHAWGGAEDLGLPKAWEGKAVRYSDFKGQKIHGMYTTLSFRNLCEEMKENKDMYSVIDLKTDAKESREIYKKLVSIAKEVDASVLDRMIPQIYDENMYDAIMDTYEFKSMIYSLYKQEELNAKDIIDFSYEHGIKVVVIEGNKFNKKFVEELSERDIMVYMNTYNSAEEISYYTKYGVKGFFSDFINPVTEKNPYMDEEEKSTDETTE</sequence>
<name>A0A544QTB2_9FIRM</name>
<feature type="transmembrane region" description="Helical" evidence="1">
    <location>
        <begin position="12"/>
        <end position="31"/>
    </location>
</feature>
<dbReference type="Gene3D" id="3.20.20.190">
    <property type="entry name" value="Phosphatidylinositol (PI) phosphodiesterase"/>
    <property type="match status" value="1"/>
</dbReference>
<keyword evidence="1" id="KW-1133">Transmembrane helix</keyword>
<dbReference type="OrthoDB" id="2033680at2"/>
<proteinExistence type="predicted"/>
<dbReference type="Gene3D" id="3.30.457.10">
    <property type="entry name" value="Copper amine oxidase-like, N-terminal domain"/>
    <property type="match status" value="1"/>
</dbReference>
<dbReference type="PROSITE" id="PS50007">
    <property type="entry name" value="PIPLC_X_DOMAIN"/>
    <property type="match status" value="1"/>
</dbReference>
<dbReference type="GO" id="GO:0006629">
    <property type="term" value="P:lipid metabolic process"/>
    <property type="evidence" value="ECO:0007669"/>
    <property type="project" value="InterPro"/>
</dbReference>
<dbReference type="CDD" id="cd08583">
    <property type="entry name" value="PI-PLCc_GDPD_SF_unchar1"/>
    <property type="match status" value="1"/>
</dbReference>
<evidence type="ECO:0000259" key="3">
    <source>
        <dbReference type="Pfam" id="PF07833"/>
    </source>
</evidence>
<dbReference type="PANTHER" id="PTHR46211:SF14">
    <property type="entry name" value="GLYCEROPHOSPHODIESTER PHOSPHODIESTERASE"/>
    <property type="match status" value="1"/>
</dbReference>
<feature type="domain" description="GP-PDE" evidence="2">
    <location>
        <begin position="190"/>
        <end position="407"/>
    </location>
</feature>
<comment type="caution">
    <text evidence="4">The sequence shown here is derived from an EMBL/GenBank/DDBJ whole genome shotgun (WGS) entry which is preliminary data.</text>
</comment>
<dbReference type="AlphaFoldDB" id="A0A544QTB2"/>
<evidence type="ECO:0000256" key="1">
    <source>
        <dbReference type="SAM" id="Phobius"/>
    </source>
</evidence>
<dbReference type="SUPFAM" id="SSF51695">
    <property type="entry name" value="PLC-like phosphodiesterases"/>
    <property type="match status" value="1"/>
</dbReference>
<dbReference type="Proteomes" id="UP000317863">
    <property type="component" value="Unassembled WGS sequence"/>
</dbReference>
<keyword evidence="1" id="KW-0812">Transmembrane</keyword>
<keyword evidence="5" id="KW-1185">Reference proteome</keyword>
<dbReference type="SUPFAM" id="SSF55383">
    <property type="entry name" value="Copper amine oxidase, domain N"/>
    <property type="match status" value="1"/>
</dbReference>
<dbReference type="InterPro" id="IPR030395">
    <property type="entry name" value="GP_PDE_dom"/>
</dbReference>
<organism evidence="4 5">
    <name type="scientific">Peptacetobacter hominis</name>
    <dbReference type="NCBI Taxonomy" id="2743610"/>
    <lineage>
        <taxon>Bacteria</taxon>
        <taxon>Bacillati</taxon>
        <taxon>Bacillota</taxon>
        <taxon>Clostridia</taxon>
        <taxon>Peptostreptococcales</taxon>
        <taxon>Peptostreptococcaceae</taxon>
        <taxon>Peptacetobacter</taxon>
    </lineage>
</organism>
<dbReference type="InterPro" id="IPR012854">
    <property type="entry name" value="Cu_amine_oxidase-like_N"/>
</dbReference>
<keyword evidence="1" id="KW-0472">Membrane</keyword>
<dbReference type="Pfam" id="PF03009">
    <property type="entry name" value="GDPD"/>
    <property type="match status" value="1"/>
</dbReference>
<evidence type="ECO:0000313" key="5">
    <source>
        <dbReference type="Proteomes" id="UP000317863"/>
    </source>
</evidence>
<evidence type="ECO:0000313" key="4">
    <source>
        <dbReference type="EMBL" id="TQQ83930.1"/>
    </source>
</evidence>
<dbReference type="EMBL" id="SGJB01000019">
    <property type="protein sequence ID" value="TQQ83930.1"/>
    <property type="molecule type" value="Genomic_DNA"/>
</dbReference>
<accession>A0A544QTB2</accession>
<dbReference type="PANTHER" id="PTHR46211">
    <property type="entry name" value="GLYCEROPHOSPHORYL DIESTER PHOSPHODIESTERASE"/>
    <property type="match status" value="1"/>
</dbReference>
<dbReference type="Pfam" id="PF07833">
    <property type="entry name" value="Cu_amine_oxidN1"/>
    <property type="match status" value="1"/>
</dbReference>
<dbReference type="InterPro" id="IPR036582">
    <property type="entry name" value="Mao_N_sf"/>
</dbReference>